<evidence type="ECO:0000313" key="2">
    <source>
        <dbReference type="Proteomes" id="UP000515976"/>
    </source>
</evidence>
<sequence length="487" mass="51827">MSGEQHGVVFPVVDGRRSTSTTGRAVVAEALRPVDPVGAAAAARETSWRTGYLTHFRRLVEAGLTSYADARTIAESGLAAVHEQLRWRADDGEEHPLVAAVAGAPGGPTELLDTVALAGGAEPDTALTVPYRGRRLAGDDLRRQLDAWVEAGVVEPGLREVVGTVLENPGWLRLEGRTVVVLGAAAEMGPLRSLLRWGASVAAVDLPRPELWRRLLEDTRGLSGRLLVPARAGRGDLAHRAGIDVLHDLPDATAWVTGLPDRLVLGSYVYADGATHVRVSAAVDALCEAVRAQRSDTALSFLATPTDVFAVPAEAVEAATAAYASRRTSRLLRVPLRTVSGGRLLRRNYVPGEDPGINDSVVLQQGPNYLLAKRIQRWRATAARASGATVSLTVAPPTRTRSVLRNRALAAAYSGAHRFGVEVFEPGTANTLMAAVLVHDLMARRPAQDHPWQDEAYAAAHGGLWRCAYDPRSALGLAALLGVASPR</sequence>
<dbReference type="RefSeq" id="WP_166099462.1">
    <property type="nucleotide sequence ID" value="NZ_BMMY01000005.1"/>
</dbReference>
<proteinExistence type="predicted"/>
<reference evidence="1 2" key="1">
    <citation type="submission" date="2020-08" db="EMBL/GenBank/DDBJ databases">
        <title>Genome sequence of Phycicoccus endophyticus JCM 31784T.</title>
        <authorList>
            <person name="Hyun D.-W."/>
            <person name="Bae J.-W."/>
        </authorList>
    </citation>
    <scope>NUCLEOTIDE SEQUENCE [LARGE SCALE GENOMIC DNA]</scope>
    <source>
        <strain evidence="1 2">JCM 31784</strain>
    </source>
</reference>
<dbReference type="EMBL" id="CP060712">
    <property type="protein sequence ID" value="QNN49420.1"/>
    <property type="molecule type" value="Genomic_DNA"/>
</dbReference>
<accession>A0A7G9R1E5</accession>
<gene>
    <name evidence="1" type="ORF">H9L10_14735</name>
</gene>
<dbReference type="AlphaFoldDB" id="A0A7G9R1E5"/>
<dbReference type="KEGG" id="pei:H9L10_14735"/>
<keyword evidence="2" id="KW-1185">Reference proteome</keyword>
<evidence type="ECO:0000313" key="1">
    <source>
        <dbReference type="EMBL" id="QNN49420.1"/>
    </source>
</evidence>
<name>A0A7G9R1E5_9MICO</name>
<organism evidence="1 2">
    <name type="scientific">Phycicoccus endophyticus</name>
    <dbReference type="NCBI Taxonomy" id="1690220"/>
    <lineage>
        <taxon>Bacteria</taxon>
        <taxon>Bacillati</taxon>
        <taxon>Actinomycetota</taxon>
        <taxon>Actinomycetes</taxon>
        <taxon>Micrococcales</taxon>
        <taxon>Intrasporangiaceae</taxon>
        <taxon>Phycicoccus</taxon>
    </lineage>
</organism>
<protein>
    <submittedName>
        <fullName evidence="1">Uncharacterized protein</fullName>
    </submittedName>
</protein>
<dbReference type="Proteomes" id="UP000515976">
    <property type="component" value="Chromosome"/>
</dbReference>